<keyword evidence="1" id="KW-0472">Membrane</keyword>
<reference evidence="2 3" key="1">
    <citation type="journal article" date="2016" name="Mol. Biol. Evol.">
        <title>Comparative Genomics of Early-Diverging Mushroom-Forming Fungi Provides Insights into the Origins of Lignocellulose Decay Capabilities.</title>
        <authorList>
            <person name="Nagy L.G."/>
            <person name="Riley R."/>
            <person name="Tritt A."/>
            <person name="Adam C."/>
            <person name="Daum C."/>
            <person name="Floudas D."/>
            <person name="Sun H."/>
            <person name="Yadav J.S."/>
            <person name="Pangilinan J."/>
            <person name="Larsson K.H."/>
            <person name="Matsuura K."/>
            <person name="Barry K."/>
            <person name="Labutti K."/>
            <person name="Kuo R."/>
            <person name="Ohm R.A."/>
            <person name="Bhattacharya S.S."/>
            <person name="Shirouzu T."/>
            <person name="Yoshinaga Y."/>
            <person name="Martin F.M."/>
            <person name="Grigoriev I.V."/>
            <person name="Hibbett D.S."/>
        </authorList>
    </citation>
    <scope>NUCLEOTIDE SEQUENCE [LARGE SCALE GENOMIC DNA]</scope>
    <source>
        <strain evidence="2 3">93-53</strain>
    </source>
</reference>
<accession>A0A165CMR1</accession>
<organism evidence="2 3">
    <name type="scientific">Laetiporus sulphureus 93-53</name>
    <dbReference type="NCBI Taxonomy" id="1314785"/>
    <lineage>
        <taxon>Eukaryota</taxon>
        <taxon>Fungi</taxon>
        <taxon>Dikarya</taxon>
        <taxon>Basidiomycota</taxon>
        <taxon>Agaricomycotina</taxon>
        <taxon>Agaricomycetes</taxon>
        <taxon>Polyporales</taxon>
        <taxon>Laetiporus</taxon>
    </lineage>
</organism>
<dbReference type="AlphaFoldDB" id="A0A165CMR1"/>
<evidence type="ECO:0000313" key="3">
    <source>
        <dbReference type="Proteomes" id="UP000076871"/>
    </source>
</evidence>
<name>A0A165CMR1_9APHY</name>
<dbReference type="EMBL" id="KV427647">
    <property type="protein sequence ID" value="KZT03093.1"/>
    <property type="molecule type" value="Genomic_DNA"/>
</dbReference>
<evidence type="ECO:0000313" key="2">
    <source>
        <dbReference type="EMBL" id="KZT03093.1"/>
    </source>
</evidence>
<feature type="transmembrane region" description="Helical" evidence="1">
    <location>
        <begin position="20"/>
        <end position="39"/>
    </location>
</feature>
<gene>
    <name evidence="2" type="ORF">LAESUDRAFT_384552</name>
</gene>
<evidence type="ECO:0000256" key="1">
    <source>
        <dbReference type="SAM" id="Phobius"/>
    </source>
</evidence>
<dbReference type="GeneID" id="63819296"/>
<keyword evidence="1" id="KW-1133">Transmembrane helix</keyword>
<protein>
    <submittedName>
        <fullName evidence="2">Uncharacterized protein</fullName>
    </submittedName>
</protein>
<proteinExistence type="predicted"/>
<dbReference type="Proteomes" id="UP000076871">
    <property type="component" value="Unassembled WGS sequence"/>
</dbReference>
<keyword evidence="3" id="KW-1185">Reference proteome</keyword>
<dbReference type="InParanoid" id="A0A165CMR1"/>
<keyword evidence="1" id="KW-0812">Transmembrane</keyword>
<dbReference type="RefSeq" id="XP_040760833.1">
    <property type="nucleotide sequence ID" value="XM_040902265.1"/>
</dbReference>
<sequence>MPTKPTSPLSRASRLLDIFIWPLANQPLTFVAGIFLMTFKLWIATTQLYCICPVAPGSHRRARTATNTPPHPTPFPTIVRCNASNIFRAHSPQLIRCPYNCGPYVAKEAIGDVQRARRSGRQMHERVSVLLAMNAS</sequence>